<evidence type="ECO:0000256" key="9">
    <source>
        <dbReference type="SAM" id="Phobius"/>
    </source>
</evidence>
<dbReference type="Proteomes" id="UP001627154">
    <property type="component" value="Unassembled WGS sequence"/>
</dbReference>
<dbReference type="GO" id="GO:0016020">
    <property type="term" value="C:membrane"/>
    <property type="evidence" value="ECO:0007669"/>
    <property type="project" value="UniProtKB-SubCell"/>
</dbReference>
<evidence type="ECO:0000256" key="8">
    <source>
        <dbReference type="SAM" id="MobiDB-lite"/>
    </source>
</evidence>
<name>A0ABD2X186_9HYME</name>
<feature type="transmembrane region" description="Helical" evidence="9">
    <location>
        <begin position="437"/>
        <end position="457"/>
    </location>
</feature>
<comment type="caution">
    <text evidence="10">The sequence shown here is derived from an EMBL/GenBank/DDBJ whole genome shotgun (WGS) entry which is preliminary data.</text>
</comment>
<evidence type="ECO:0000256" key="2">
    <source>
        <dbReference type="ARBA" id="ARBA00006618"/>
    </source>
</evidence>
<evidence type="ECO:0000256" key="4">
    <source>
        <dbReference type="ARBA" id="ARBA00022729"/>
    </source>
</evidence>
<evidence type="ECO:0000256" key="1">
    <source>
        <dbReference type="ARBA" id="ARBA00004141"/>
    </source>
</evidence>
<evidence type="ECO:0000256" key="6">
    <source>
        <dbReference type="ARBA" id="ARBA00023136"/>
    </source>
</evidence>
<evidence type="ECO:0000256" key="7">
    <source>
        <dbReference type="ARBA" id="ARBA00023180"/>
    </source>
</evidence>
<dbReference type="EMBL" id="JBJJXI010000058">
    <property type="protein sequence ID" value="KAL3399166.1"/>
    <property type="molecule type" value="Genomic_DNA"/>
</dbReference>
<dbReference type="InterPro" id="IPR025958">
    <property type="entry name" value="SID1_TM_fam"/>
</dbReference>
<dbReference type="AlphaFoldDB" id="A0ABD2X186"/>
<keyword evidence="5 9" id="KW-1133">Transmembrane helix</keyword>
<keyword evidence="3 9" id="KW-0812">Transmembrane</keyword>
<evidence type="ECO:0000313" key="11">
    <source>
        <dbReference type="Proteomes" id="UP001627154"/>
    </source>
</evidence>
<keyword evidence="6 9" id="KW-0472">Membrane</keyword>
<dbReference type="Pfam" id="PF13965">
    <property type="entry name" value="SID-1_RNA_chan"/>
    <property type="match status" value="1"/>
</dbReference>
<accession>A0ABD2X186</accession>
<evidence type="ECO:0008006" key="12">
    <source>
        <dbReference type="Google" id="ProtNLM"/>
    </source>
</evidence>
<keyword evidence="11" id="KW-1185">Reference proteome</keyword>
<comment type="subcellular location">
    <subcellularLocation>
        <location evidence="1">Membrane</location>
        <topology evidence="1">Multi-pass membrane protein</topology>
    </subcellularLocation>
</comment>
<evidence type="ECO:0000313" key="10">
    <source>
        <dbReference type="EMBL" id="KAL3399166.1"/>
    </source>
</evidence>
<dbReference type="PANTHER" id="PTHR12185:SF14">
    <property type="entry name" value="CHOLESTEROL UPTAKE PROTEIN 1"/>
    <property type="match status" value="1"/>
</dbReference>
<organism evidence="10 11">
    <name type="scientific">Trichogramma kaykai</name>
    <dbReference type="NCBI Taxonomy" id="54128"/>
    <lineage>
        <taxon>Eukaryota</taxon>
        <taxon>Metazoa</taxon>
        <taxon>Ecdysozoa</taxon>
        <taxon>Arthropoda</taxon>
        <taxon>Hexapoda</taxon>
        <taxon>Insecta</taxon>
        <taxon>Pterygota</taxon>
        <taxon>Neoptera</taxon>
        <taxon>Endopterygota</taxon>
        <taxon>Hymenoptera</taxon>
        <taxon>Apocrita</taxon>
        <taxon>Proctotrupomorpha</taxon>
        <taxon>Chalcidoidea</taxon>
        <taxon>Trichogrammatidae</taxon>
        <taxon>Trichogramma</taxon>
    </lineage>
</organism>
<keyword evidence="4" id="KW-0732">Signal</keyword>
<proteinExistence type="inferred from homology"/>
<feature type="transmembrane region" description="Helical" evidence="9">
    <location>
        <begin position="301"/>
        <end position="326"/>
    </location>
</feature>
<evidence type="ECO:0000256" key="3">
    <source>
        <dbReference type="ARBA" id="ARBA00022692"/>
    </source>
</evidence>
<dbReference type="PANTHER" id="PTHR12185">
    <property type="entry name" value="SID1 TRANSMEMBRANE FAMILY MEMEBER"/>
    <property type="match status" value="1"/>
</dbReference>
<feature type="compositionally biased region" description="Low complexity" evidence="8">
    <location>
        <begin position="370"/>
        <end position="393"/>
    </location>
</feature>
<gene>
    <name evidence="10" type="ORF">TKK_007379</name>
</gene>
<reference evidence="10 11" key="1">
    <citation type="journal article" date="2024" name="bioRxiv">
        <title>A reference genome for Trichogramma kaykai: A tiny desert-dwelling parasitoid wasp with competing sex-ratio distorters.</title>
        <authorList>
            <person name="Culotta J."/>
            <person name="Lindsey A.R."/>
        </authorList>
    </citation>
    <scope>NUCLEOTIDE SEQUENCE [LARGE SCALE GENOMIC DNA]</scope>
    <source>
        <strain evidence="10 11">KSX58</strain>
    </source>
</reference>
<feature type="compositionally biased region" description="Basic and acidic residues" evidence="8">
    <location>
        <begin position="614"/>
        <end position="623"/>
    </location>
</feature>
<comment type="similarity">
    <text evidence="2">Belongs to the SID1 family.</text>
</comment>
<feature type="region of interest" description="Disordered" evidence="8">
    <location>
        <begin position="600"/>
        <end position="623"/>
    </location>
</feature>
<protein>
    <recommendedName>
        <fullName evidence="12">SID1 transmembrane family member 1</fullName>
    </recommendedName>
</protein>
<feature type="transmembrane region" description="Helical" evidence="9">
    <location>
        <begin position="491"/>
        <end position="510"/>
    </location>
</feature>
<sequence>MKTNYKIKCFYDITLLIVLVFSHTSSCLITNLNLYPTIISATFDLPYEREVDNQREYIFIYAEEDIKNTEGSKLTVESEDATLENPLIVVVRQKSGVLSWQVPLLPDIGENVDSADFSNKTSRTLCPSHHYKAIRNSTDVDKYATVTISTDSPKTISFKLRLSRLTDFYLRIDEKKTFAITPSEPIFYAYDYGDNAENSTLLVKVSSTKGTAKKCMTFSIQNATCPVFDLEKDISFDGYRQTVSQQGGMTIQRRNYPAGFFIVLIVNADDKLCHEDDEDAPQGRQKIVSLVIEKGITNKEYYIATFSTVIIIIAFCAMFFGITIYFEFHDVRRFKHAVDSNSVTDPDSIEFGAMRPRPNAEQDQNNESPPEAQHQRQQSQQEQQQAVESPQVESASDVVDRSAIGTVVNRERAIHKLVLFELSKKEPRKLREESQLYMYYLMTIAIFYAAPVVQLVITDQIMLHMTGNHDLCYYNFLCSHPLMVFSDFNHIFSNLGYVMLGALFMTIVYTRERKCADWDACNIERGIPPHYGLYYSMGFALIMEGVMSGSYHVCPSHSAFQFGAYILQSFSRSKSSYLKLAFETCSCRYELHVHNSGTLHSEDLSEPSSGHQRQSPDDLRRSVDDDTLSHIRRREGLGPHLPHYILAHSSGPLHLPERSDLSRRQMAIGQRCLPAHGGGGLCQISLGYSLVKPLALHGILHLHEDSLRREAAAAHHRLHDFIVNFMVRRTVLLLQQDDELVQDAGQFQGIQSALHPSLLRLPRYLALPVGCGHVLLVHGAADARRPAGGYSLHSDPRFLSTHLSCVPVDRIICAKN</sequence>
<feature type="transmembrane region" description="Helical" evidence="9">
    <location>
        <begin position="531"/>
        <end position="551"/>
    </location>
</feature>
<feature type="region of interest" description="Disordered" evidence="8">
    <location>
        <begin position="341"/>
        <end position="398"/>
    </location>
</feature>
<evidence type="ECO:0000256" key="5">
    <source>
        <dbReference type="ARBA" id="ARBA00022989"/>
    </source>
</evidence>
<keyword evidence="7" id="KW-0325">Glycoprotein</keyword>